<proteinExistence type="predicted"/>
<dbReference type="Gene3D" id="3.40.47.10">
    <property type="match status" value="1"/>
</dbReference>
<evidence type="ECO:0000313" key="2">
    <source>
        <dbReference type="EMBL" id="KHD10073.1"/>
    </source>
</evidence>
<dbReference type="Proteomes" id="UP000030428">
    <property type="component" value="Unassembled WGS sequence"/>
</dbReference>
<gene>
    <name evidence="2" type="ORF">PN36_21315</name>
</gene>
<dbReference type="InterPro" id="IPR016039">
    <property type="entry name" value="Thiolase-like"/>
</dbReference>
<keyword evidence="3" id="KW-1185">Reference proteome</keyword>
<protein>
    <recommendedName>
        <fullName evidence="1">Beta-ketoacyl synthase-like N-terminal domain-containing protein</fullName>
    </recommendedName>
</protein>
<accession>A0A0A6PHE1</accession>
<sequence length="352" mass="38353">MSTRLKIQSVGMVSGLARSAEANCAAMRLGYDCFQQTDFRVRSSPTLINGASADPDNPLHGISRLAHLLAQAVEDALAYCPIDRDKLGAIRPVICLPDSEKPYVDYDIIKRFHAVFEPMLDDRFDHTFDYVDSGAIGFVEALERARRLLDSKEVSAVMIGGVDSLLTVGCISYYGGDLYGQNCRLLTEDNADGFIPGEAAATVLLTRAEKRDSAGLLCTGIGSGSEPAPYGSGKVTRAEGMVNAINAALGEAGYNMHATDYRITNINGERYFFEEDALAMQRILRPPKQEHALWHPADSIGNIGAAFGPVMTTHVFWAARKAYAPGPRCLCMLSGDEQRRAAFLLEYQPESK</sequence>
<dbReference type="AlphaFoldDB" id="A0A0A6PHE1"/>
<dbReference type="InterPro" id="IPR014030">
    <property type="entry name" value="Ketoacyl_synth_N"/>
</dbReference>
<name>A0A0A6PHE1_9GAMM</name>
<dbReference type="Pfam" id="PF00109">
    <property type="entry name" value="ketoacyl-synt"/>
    <property type="match status" value="1"/>
</dbReference>
<dbReference type="EMBL" id="JSZA02000095">
    <property type="protein sequence ID" value="KHD10073.1"/>
    <property type="molecule type" value="Genomic_DNA"/>
</dbReference>
<comment type="caution">
    <text evidence="2">The sequence shown here is derived from an EMBL/GenBank/DDBJ whole genome shotgun (WGS) entry which is preliminary data.</text>
</comment>
<evidence type="ECO:0000259" key="1">
    <source>
        <dbReference type="Pfam" id="PF00109"/>
    </source>
</evidence>
<evidence type="ECO:0000313" key="3">
    <source>
        <dbReference type="Proteomes" id="UP000030428"/>
    </source>
</evidence>
<dbReference type="GO" id="GO:0016746">
    <property type="term" value="F:acyltransferase activity"/>
    <property type="evidence" value="ECO:0007669"/>
    <property type="project" value="InterPro"/>
</dbReference>
<feature type="domain" description="Beta-ketoacyl synthase-like N-terminal" evidence="1">
    <location>
        <begin position="140"/>
        <end position="210"/>
    </location>
</feature>
<dbReference type="SUPFAM" id="SSF53901">
    <property type="entry name" value="Thiolase-like"/>
    <property type="match status" value="1"/>
</dbReference>
<reference evidence="2 3" key="1">
    <citation type="journal article" date="2016" name="Front. Microbiol.">
        <title>Single-Cell (Meta-)Genomics of a Dimorphic Candidatus Thiomargarita nelsonii Reveals Genomic Plasticity.</title>
        <authorList>
            <person name="Flood B.E."/>
            <person name="Fliss P."/>
            <person name="Jones D.S."/>
            <person name="Dick G.J."/>
            <person name="Jain S."/>
            <person name="Kaster A.K."/>
            <person name="Winkel M."/>
            <person name="Mussmann M."/>
            <person name="Bailey J."/>
        </authorList>
    </citation>
    <scope>NUCLEOTIDE SEQUENCE [LARGE SCALE GENOMIC DNA]</scope>
    <source>
        <strain evidence="2">Hydrate Ridge</strain>
    </source>
</reference>
<organism evidence="2 3">
    <name type="scientific">Candidatus Thiomargarita nelsonii</name>
    <dbReference type="NCBI Taxonomy" id="1003181"/>
    <lineage>
        <taxon>Bacteria</taxon>
        <taxon>Pseudomonadati</taxon>
        <taxon>Pseudomonadota</taxon>
        <taxon>Gammaproteobacteria</taxon>
        <taxon>Thiotrichales</taxon>
        <taxon>Thiotrichaceae</taxon>
        <taxon>Thiomargarita</taxon>
    </lineage>
</organism>